<dbReference type="OrthoDB" id="282886at2"/>
<dbReference type="Pfam" id="PF10694">
    <property type="entry name" value="DUF2500"/>
    <property type="match status" value="1"/>
</dbReference>
<dbReference type="AlphaFoldDB" id="A0A6G2CLH7"/>
<dbReference type="Gene3D" id="2.40.50.660">
    <property type="match status" value="1"/>
</dbReference>
<dbReference type="RefSeq" id="WP_055163713.1">
    <property type="nucleotide sequence ID" value="NZ_CAUWFM010000040.1"/>
</dbReference>
<reference evidence="1" key="1">
    <citation type="journal article" date="2019" name="Nat. Med.">
        <title>A library of human gut bacterial isolates paired with longitudinal multiomics data enables mechanistic microbiome research.</title>
        <authorList>
            <person name="Poyet M."/>
            <person name="Groussin M."/>
            <person name="Gibbons S.M."/>
            <person name="Avila-Pacheco J."/>
            <person name="Jiang X."/>
            <person name="Kearney S.M."/>
            <person name="Perrotta A.R."/>
            <person name="Berdy B."/>
            <person name="Zhao S."/>
            <person name="Lieberman T.D."/>
            <person name="Swanson P.K."/>
            <person name="Smith M."/>
            <person name="Roesemann S."/>
            <person name="Alexander J.E."/>
            <person name="Rich S.A."/>
            <person name="Livny J."/>
            <person name="Vlamakis H."/>
            <person name="Clish C."/>
            <person name="Bullock K."/>
            <person name="Deik A."/>
            <person name="Scott J."/>
            <person name="Pierce K.A."/>
            <person name="Xavier R.J."/>
            <person name="Alm E.J."/>
        </authorList>
    </citation>
    <scope>NUCLEOTIDE SEQUENCE</scope>
    <source>
        <strain evidence="1">BIOML-A179</strain>
    </source>
</reference>
<dbReference type="GeneID" id="60057640"/>
<gene>
    <name evidence="1" type="ORF">GMA64_03245</name>
</gene>
<proteinExistence type="predicted"/>
<name>A0A6G2CLH7_9FIRM</name>
<evidence type="ECO:0000313" key="1">
    <source>
        <dbReference type="EMBL" id="MTL93535.1"/>
    </source>
</evidence>
<dbReference type="InterPro" id="IPR019635">
    <property type="entry name" value="DUF2500"/>
</dbReference>
<protein>
    <submittedName>
        <fullName evidence="1">DUF2500 family protein</fullName>
    </submittedName>
</protein>
<dbReference type="EMBL" id="WMQV01000005">
    <property type="protein sequence ID" value="MTL93535.1"/>
    <property type="molecule type" value="Genomic_DNA"/>
</dbReference>
<accession>A0A6G2CLH7</accession>
<organism evidence="1">
    <name type="scientific">Turicibacter sanguinis</name>
    <dbReference type="NCBI Taxonomy" id="154288"/>
    <lineage>
        <taxon>Bacteria</taxon>
        <taxon>Bacillati</taxon>
        <taxon>Bacillota</taxon>
        <taxon>Erysipelotrichia</taxon>
        <taxon>Erysipelotrichales</taxon>
        <taxon>Turicibacteraceae</taxon>
        <taxon>Turicibacter</taxon>
    </lineage>
</organism>
<comment type="caution">
    <text evidence="1">The sequence shown here is derived from an EMBL/GenBank/DDBJ whole genome shotgun (WGS) entry which is preliminary data.</text>
</comment>
<sequence>MVANRTNISRHHHSMNDNIHHSTSTTYDVTFEFITGQRMELRVPSNQYGYMIEGDEGLLQFQGHLFVSFERTPKV</sequence>